<dbReference type="Proteomes" id="UP000320333">
    <property type="component" value="Unassembled WGS sequence"/>
</dbReference>
<evidence type="ECO:0000256" key="1">
    <source>
        <dbReference type="SAM" id="SignalP"/>
    </source>
</evidence>
<organism evidence="2 3">
    <name type="scientific">Chytriomyces confervae</name>
    <dbReference type="NCBI Taxonomy" id="246404"/>
    <lineage>
        <taxon>Eukaryota</taxon>
        <taxon>Fungi</taxon>
        <taxon>Fungi incertae sedis</taxon>
        <taxon>Chytridiomycota</taxon>
        <taxon>Chytridiomycota incertae sedis</taxon>
        <taxon>Chytridiomycetes</taxon>
        <taxon>Chytridiales</taxon>
        <taxon>Chytriomycetaceae</taxon>
        <taxon>Chytriomyces</taxon>
    </lineage>
</organism>
<protein>
    <recommendedName>
        <fullName evidence="4">Carbohydrate-binding module family 19 domain-containing protein</fullName>
    </recommendedName>
</protein>
<name>A0A507F562_9FUNG</name>
<evidence type="ECO:0008006" key="4">
    <source>
        <dbReference type="Google" id="ProtNLM"/>
    </source>
</evidence>
<reference evidence="2 3" key="1">
    <citation type="journal article" date="2019" name="Sci. Rep.">
        <title>Comparative genomics of chytrid fungi reveal insights into the obligate biotrophic and pathogenic lifestyle of Synchytrium endobioticum.</title>
        <authorList>
            <person name="van de Vossenberg B.T.L.H."/>
            <person name="Warris S."/>
            <person name="Nguyen H.D.T."/>
            <person name="van Gent-Pelzer M.P.E."/>
            <person name="Joly D.L."/>
            <person name="van de Geest H.C."/>
            <person name="Bonants P.J.M."/>
            <person name="Smith D.S."/>
            <person name="Levesque C.A."/>
            <person name="van der Lee T.A.J."/>
        </authorList>
    </citation>
    <scope>NUCLEOTIDE SEQUENCE [LARGE SCALE GENOMIC DNA]</scope>
    <source>
        <strain evidence="2 3">CBS 675.73</strain>
    </source>
</reference>
<accession>A0A507F562</accession>
<sequence>MKSAILAFVALAATTVSAEDRIRAAPAANYHHKQEYGITTNTPFRCGKSWFDANDKCGAACPSGKDYECSYGEKCFRDLQKTCDSYKQPNQYYEKPKEYYEKPKQYYEKPKEYYEAPKQQYYEAPKQQYYEAPKQEYYQAPSKYSNSPPKYEQKYEHKQEYGITTNTPFRCGKSWFDANDKCGAACPSGKDYECGYGEKCFRDLQKTCDSYKQPNQYYEKPKEYYEAPKYEAPKYESPKYEAPKYEAPKYEAPKQYYEAPKQEYKPEYSGGGNNGFVSIGGKCTLVSNNNLNFGCTSDNKIAVCGPAGPDSKWQFSDNCGKYKAQCSVSASNAGCA</sequence>
<evidence type="ECO:0000313" key="3">
    <source>
        <dbReference type="Proteomes" id="UP000320333"/>
    </source>
</evidence>
<comment type="caution">
    <text evidence="2">The sequence shown here is derived from an EMBL/GenBank/DDBJ whole genome shotgun (WGS) entry which is preliminary data.</text>
</comment>
<gene>
    <name evidence="2" type="ORF">CcCBS67573_g06433</name>
</gene>
<feature type="chain" id="PRO_5021358447" description="Carbohydrate-binding module family 19 domain-containing protein" evidence="1">
    <location>
        <begin position="19"/>
        <end position="336"/>
    </location>
</feature>
<dbReference type="OrthoDB" id="6423516at2759"/>
<keyword evidence="1" id="KW-0732">Signal</keyword>
<dbReference type="EMBL" id="QEAP01000275">
    <property type="protein sequence ID" value="TPX70760.1"/>
    <property type="molecule type" value="Genomic_DNA"/>
</dbReference>
<dbReference type="AlphaFoldDB" id="A0A507F562"/>
<evidence type="ECO:0000313" key="2">
    <source>
        <dbReference type="EMBL" id="TPX70760.1"/>
    </source>
</evidence>
<proteinExistence type="predicted"/>
<feature type="signal peptide" evidence="1">
    <location>
        <begin position="1"/>
        <end position="18"/>
    </location>
</feature>
<keyword evidence="3" id="KW-1185">Reference proteome</keyword>